<dbReference type="PANTHER" id="PTHR12295:SF30">
    <property type="entry name" value="PROTEIN FURRY"/>
    <property type="match status" value="1"/>
</dbReference>
<dbReference type="OrthoDB" id="6287725at2759"/>
<dbReference type="InterPro" id="IPR039867">
    <property type="entry name" value="Furry/Tao3/Mor2"/>
</dbReference>
<protein>
    <submittedName>
        <fullName evidence="1 3">Uncharacterized protein</fullName>
    </submittedName>
</protein>
<evidence type="ECO:0000313" key="2">
    <source>
        <dbReference type="Proteomes" id="UP000271098"/>
    </source>
</evidence>
<evidence type="ECO:0000313" key="3">
    <source>
        <dbReference type="WBParaSite" id="GPUH_0002297101-mRNA-1"/>
    </source>
</evidence>
<evidence type="ECO:0000313" key="1">
    <source>
        <dbReference type="EMBL" id="VDN40757.1"/>
    </source>
</evidence>
<reference evidence="1 2" key="2">
    <citation type="submission" date="2018-11" db="EMBL/GenBank/DDBJ databases">
        <authorList>
            <consortium name="Pathogen Informatics"/>
        </authorList>
    </citation>
    <scope>NUCLEOTIDE SEQUENCE [LARGE SCALE GENOMIC DNA]</scope>
</reference>
<dbReference type="WBParaSite" id="GPUH_0002297101-mRNA-1">
    <property type="protein sequence ID" value="GPUH_0002297101-mRNA-1"/>
    <property type="gene ID" value="GPUH_0002297101"/>
</dbReference>
<accession>A0A183EPQ2</accession>
<name>A0A183EPQ2_9BILA</name>
<dbReference type="GO" id="GO:0031175">
    <property type="term" value="P:neuron projection development"/>
    <property type="evidence" value="ECO:0007669"/>
    <property type="project" value="TreeGrafter"/>
</dbReference>
<dbReference type="EMBL" id="UYRT01096374">
    <property type="protein sequence ID" value="VDN40757.1"/>
    <property type="molecule type" value="Genomic_DNA"/>
</dbReference>
<organism evidence="3">
    <name type="scientific">Gongylonema pulchrum</name>
    <dbReference type="NCBI Taxonomy" id="637853"/>
    <lineage>
        <taxon>Eukaryota</taxon>
        <taxon>Metazoa</taxon>
        <taxon>Ecdysozoa</taxon>
        <taxon>Nematoda</taxon>
        <taxon>Chromadorea</taxon>
        <taxon>Rhabditida</taxon>
        <taxon>Spirurina</taxon>
        <taxon>Spiruromorpha</taxon>
        <taxon>Spiruroidea</taxon>
        <taxon>Gongylonematidae</taxon>
        <taxon>Gongylonema</taxon>
    </lineage>
</organism>
<dbReference type="GO" id="GO:0000902">
    <property type="term" value="P:cell morphogenesis"/>
    <property type="evidence" value="ECO:0007669"/>
    <property type="project" value="InterPro"/>
</dbReference>
<sequence length="225" mass="24535">MDKPLWANEDVTPRQWRIESAEQLGCVVRHLAELLIGAIPALALRWTQLAMAMALSTSNRHIAGRSFQITSALCQSPSPWIPNVLSRLAETVGEPHEETQAYVTDIMLCLQTTVSHLAPVSRPAHAQSPTHARSTSYTPALLRQTAIAAASAAISPTHERKISISPSPWIPNVLSRLAETVGEPHEETQAYVTDIMLCLQTTVSHLAPVSRPAHAQSPTHAQNPY</sequence>
<reference evidence="3" key="1">
    <citation type="submission" date="2016-06" db="UniProtKB">
        <authorList>
            <consortium name="WormBaseParasite"/>
        </authorList>
    </citation>
    <scope>IDENTIFICATION</scope>
</reference>
<dbReference type="GO" id="GO:0030427">
    <property type="term" value="C:site of polarized growth"/>
    <property type="evidence" value="ECO:0007669"/>
    <property type="project" value="TreeGrafter"/>
</dbReference>
<dbReference type="GO" id="GO:0005938">
    <property type="term" value="C:cell cortex"/>
    <property type="evidence" value="ECO:0007669"/>
    <property type="project" value="TreeGrafter"/>
</dbReference>
<proteinExistence type="predicted"/>
<dbReference type="PANTHER" id="PTHR12295">
    <property type="entry name" value="FURRY-RELATED"/>
    <property type="match status" value="1"/>
</dbReference>
<dbReference type="AlphaFoldDB" id="A0A183EPQ2"/>
<keyword evidence="2" id="KW-1185">Reference proteome</keyword>
<gene>
    <name evidence="1" type="ORF">GPUH_LOCUS22943</name>
</gene>
<dbReference type="Proteomes" id="UP000271098">
    <property type="component" value="Unassembled WGS sequence"/>
</dbReference>